<comment type="caution">
    <text evidence="1">The sequence shown here is derived from an EMBL/GenBank/DDBJ whole genome shotgun (WGS) entry which is preliminary data.</text>
</comment>
<reference evidence="1 2" key="1">
    <citation type="submission" date="2017-09" db="EMBL/GenBank/DDBJ databases">
        <title>Pseudomonas abyssi sp. nov. isolated from Abyssopelagic Water.</title>
        <authorList>
            <person name="Wei Y."/>
        </authorList>
    </citation>
    <scope>NUCLEOTIDE SEQUENCE [LARGE SCALE GENOMIC DNA]</scope>
    <source>
        <strain evidence="1 2">MT5</strain>
    </source>
</reference>
<dbReference type="EMBL" id="NTMR01000002">
    <property type="protein sequence ID" value="PBK05945.1"/>
    <property type="molecule type" value="Genomic_DNA"/>
</dbReference>
<gene>
    <name evidence="1" type="ORF">CNQ84_00785</name>
</gene>
<organism evidence="1 2">
    <name type="scientific">Pseudomonas abyssi</name>
    <dbReference type="NCBI Taxonomy" id="170540"/>
    <lineage>
        <taxon>Bacteria</taxon>
        <taxon>Pseudomonadati</taxon>
        <taxon>Pseudomonadota</taxon>
        <taxon>Gammaproteobacteria</taxon>
        <taxon>Pseudomonadales</taxon>
        <taxon>Pseudomonadaceae</taxon>
        <taxon>Pseudomonas</taxon>
    </lineage>
</organism>
<evidence type="ECO:0000313" key="1">
    <source>
        <dbReference type="EMBL" id="PBK05945.1"/>
    </source>
</evidence>
<dbReference type="Proteomes" id="UP000242313">
    <property type="component" value="Unassembled WGS sequence"/>
</dbReference>
<dbReference type="RefSeq" id="WP_096003019.1">
    <property type="nucleotide sequence ID" value="NZ_NTMR01000002.1"/>
</dbReference>
<accession>A0A2A3MMP6</accession>
<protein>
    <submittedName>
        <fullName evidence="1">Uncharacterized protein</fullName>
    </submittedName>
</protein>
<keyword evidence="2" id="KW-1185">Reference proteome</keyword>
<name>A0A2A3MMP6_9PSED</name>
<sequence>MSKPEIVGYLNFGALTGKPVVSADCWSELASEPLIRLADHEAAMREFRQAMHAMAKSVGAKLAADHESSRAADKARIAELEKERDEWHRLFDSAGQLSKNACDDLNSAKSRIAELVLSLRTVVGMLHHRATTPLERQAIRIAETALAQQGKEGEA</sequence>
<evidence type="ECO:0000313" key="2">
    <source>
        <dbReference type="Proteomes" id="UP000242313"/>
    </source>
</evidence>
<dbReference type="AlphaFoldDB" id="A0A2A3MMP6"/>
<proteinExistence type="predicted"/>